<evidence type="ECO:0000313" key="2">
    <source>
        <dbReference type="EMBL" id="CAK0843858.1"/>
    </source>
</evidence>
<comment type="caution">
    <text evidence="2">The sequence shown here is derived from an EMBL/GenBank/DDBJ whole genome shotgun (WGS) entry which is preliminary data.</text>
</comment>
<evidence type="ECO:0000313" key="3">
    <source>
        <dbReference type="Proteomes" id="UP001189429"/>
    </source>
</evidence>
<dbReference type="EMBL" id="CAUYUJ010014615">
    <property type="protein sequence ID" value="CAK0843858.1"/>
    <property type="molecule type" value="Genomic_DNA"/>
</dbReference>
<feature type="region of interest" description="Disordered" evidence="1">
    <location>
        <begin position="13"/>
        <end position="51"/>
    </location>
</feature>
<evidence type="ECO:0000256" key="1">
    <source>
        <dbReference type="SAM" id="MobiDB-lite"/>
    </source>
</evidence>
<feature type="compositionally biased region" description="Basic and acidic residues" evidence="1">
    <location>
        <begin position="97"/>
        <end position="114"/>
    </location>
</feature>
<gene>
    <name evidence="2" type="ORF">PCOR1329_LOCUS38079</name>
</gene>
<evidence type="ECO:0008006" key="4">
    <source>
        <dbReference type="Google" id="ProtNLM"/>
    </source>
</evidence>
<name>A0ABN9TE41_9DINO</name>
<protein>
    <recommendedName>
        <fullName evidence="4">Secreted protein</fullName>
    </recommendedName>
</protein>
<sequence length="129" mass="13698">MFALCCVWSLGAQKQTTGARWREEEDEEDKEEEEEEGPRVSAGHRRTGNGLSLLLTRPGVTAIAPASQISEPLARAQNSRATCSRVMNPRGGVRKKPASDEPAVRLTGGRDGRVGSEAPANEGEGPASG</sequence>
<proteinExistence type="predicted"/>
<feature type="compositionally biased region" description="Acidic residues" evidence="1">
    <location>
        <begin position="24"/>
        <end position="36"/>
    </location>
</feature>
<feature type="region of interest" description="Disordered" evidence="1">
    <location>
        <begin position="71"/>
        <end position="129"/>
    </location>
</feature>
<reference evidence="2" key="1">
    <citation type="submission" date="2023-10" db="EMBL/GenBank/DDBJ databases">
        <authorList>
            <person name="Chen Y."/>
            <person name="Shah S."/>
            <person name="Dougan E. K."/>
            <person name="Thang M."/>
            <person name="Chan C."/>
        </authorList>
    </citation>
    <scope>NUCLEOTIDE SEQUENCE [LARGE SCALE GENOMIC DNA]</scope>
</reference>
<organism evidence="2 3">
    <name type="scientific">Prorocentrum cordatum</name>
    <dbReference type="NCBI Taxonomy" id="2364126"/>
    <lineage>
        <taxon>Eukaryota</taxon>
        <taxon>Sar</taxon>
        <taxon>Alveolata</taxon>
        <taxon>Dinophyceae</taxon>
        <taxon>Prorocentrales</taxon>
        <taxon>Prorocentraceae</taxon>
        <taxon>Prorocentrum</taxon>
    </lineage>
</organism>
<dbReference type="Proteomes" id="UP001189429">
    <property type="component" value="Unassembled WGS sequence"/>
</dbReference>
<accession>A0ABN9TE41</accession>
<keyword evidence="3" id="KW-1185">Reference proteome</keyword>